<dbReference type="Proteomes" id="UP000269945">
    <property type="component" value="Unassembled WGS sequence"/>
</dbReference>
<comment type="caution">
    <text evidence="2">The sequence shown here is derived from an EMBL/GenBank/DDBJ whole genome shotgun (WGS) entry which is preliminary data.</text>
</comment>
<reference evidence="2 3" key="1">
    <citation type="submission" date="2018-10" db="EMBL/GenBank/DDBJ databases">
        <authorList>
            <person name="Ekblom R."/>
            <person name="Jareborg N."/>
        </authorList>
    </citation>
    <scope>NUCLEOTIDE SEQUENCE [LARGE SCALE GENOMIC DNA]</scope>
    <source>
        <tissue evidence="2">Muscle</tissue>
    </source>
</reference>
<protein>
    <submittedName>
        <fullName evidence="2">Uncharacterized protein</fullName>
    </submittedName>
</protein>
<organism evidence="2 3">
    <name type="scientific">Gulo gulo</name>
    <name type="common">Wolverine</name>
    <name type="synonym">Gluton</name>
    <dbReference type="NCBI Taxonomy" id="48420"/>
    <lineage>
        <taxon>Eukaryota</taxon>
        <taxon>Metazoa</taxon>
        <taxon>Chordata</taxon>
        <taxon>Craniata</taxon>
        <taxon>Vertebrata</taxon>
        <taxon>Euteleostomi</taxon>
        <taxon>Mammalia</taxon>
        <taxon>Eutheria</taxon>
        <taxon>Laurasiatheria</taxon>
        <taxon>Carnivora</taxon>
        <taxon>Caniformia</taxon>
        <taxon>Musteloidea</taxon>
        <taxon>Mustelidae</taxon>
        <taxon>Guloninae</taxon>
        <taxon>Gulo</taxon>
    </lineage>
</organism>
<feature type="compositionally biased region" description="Polar residues" evidence="1">
    <location>
        <begin position="17"/>
        <end position="26"/>
    </location>
</feature>
<accession>A0A9X9M7I7</accession>
<proteinExistence type="predicted"/>
<name>A0A9X9M7I7_GULGU</name>
<evidence type="ECO:0000313" key="2">
    <source>
        <dbReference type="EMBL" id="VCX38518.1"/>
    </source>
</evidence>
<dbReference type="EMBL" id="CYRY02043861">
    <property type="protein sequence ID" value="VCX38518.1"/>
    <property type="molecule type" value="Genomic_DNA"/>
</dbReference>
<feature type="region of interest" description="Disordered" evidence="1">
    <location>
        <begin position="1"/>
        <end position="35"/>
    </location>
</feature>
<evidence type="ECO:0000256" key="1">
    <source>
        <dbReference type="SAM" id="MobiDB-lite"/>
    </source>
</evidence>
<keyword evidence="3" id="KW-1185">Reference proteome</keyword>
<evidence type="ECO:0000313" key="3">
    <source>
        <dbReference type="Proteomes" id="UP000269945"/>
    </source>
</evidence>
<gene>
    <name evidence="2" type="ORF">BN2614_LOCUS7</name>
</gene>
<sequence>MLTSSPPIKIRSASGRWMNSDSQPRSSLWGPLPSTPGLPLEGVPDLDKGRLLRPLVVIHGKVFPDTSRKHLSWLKSSNFCLCIALQNKNFPPYNLHRYFLLLAFVQTFKKCNLFFP</sequence>
<dbReference type="AlphaFoldDB" id="A0A9X9M7I7"/>